<evidence type="ECO:0000256" key="1">
    <source>
        <dbReference type="SAM" id="MobiDB-lite"/>
    </source>
</evidence>
<comment type="caution">
    <text evidence="2">The sequence shown here is derived from an EMBL/GenBank/DDBJ whole genome shotgun (WGS) entry which is preliminary data.</text>
</comment>
<protein>
    <submittedName>
        <fullName evidence="2">Uncharacterized protein</fullName>
    </submittedName>
</protein>
<proteinExistence type="predicted"/>
<feature type="region of interest" description="Disordered" evidence="1">
    <location>
        <begin position="149"/>
        <end position="172"/>
    </location>
</feature>
<feature type="compositionally biased region" description="Polar residues" evidence="1">
    <location>
        <begin position="204"/>
        <end position="220"/>
    </location>
</feature>
<sequence length="274" mass="29329">MTMITFLGQNRTLIRSMLLGPMAVQLRQLSIFYIEQGLTKDRPLERWFNIITHHGSDRSVRDDSCLVTKAGPLSGSGAHLLAEFFRSPRVYLQPIAHSTGLCSANRPHTLASVRDFSRKFLAVVVETDFNEAQLKLIFNGCLTEPFKPGETQRPLGFSEGAGTSRNGTGPGPVWSASSLATVPVDCVDAVVSLGDSAASYLSPVDTSRSWPAKLPTTSPQPAMRSQPAAGSQSVSLVGPPTSCPGPVQVAFPQDTLNQNGDSDCSEHATPCCLT</sequence>
<keyword evidence="3" id="KW-1185">Reference proteome</keyword>
<dbReference type="Proteomes" id="UP000324632">
    <property type="component" value="Chromosome 16"/>
</dbReference>
<organism evidence="2 3">
    <name type="scientific">Triplophysa tibetana</name>
    <dbReference type="NCBI Taxonomy" id="1572043"/>
    <lineage>
        <taxon>Eukaryota</taxon>
        <taxon>Metazoa</taxon>
        <taxon>Chordata</taxon>
        <taxon>Craniata</taxon>
        <taxon>Vertebrata</taxon>
        <taxon>Euteleostomi</taxon>
        <taxon>Actinopterygii</taxon>
        <taxon>Neopterygii</taxon>
        <taxon>Teleostei</taxon>
        <taxon>Ostariophysi</taxon>
        <taxon>Cypriniformes</taxon>
        <taxon>Nemacheilidae</taxon>
        <taxon>Triplophysa</taxon>
    </lineage>
</organism>
<gene>
    <name evidence="2" type="ORF">E1301_Tti012522</name>
</gene>
<reference evidence="2 3" key="1">
    <citation type="journal article" date="2019" name="Mol. Ecol. Resour.">
        <title>Chromosome-level genome assembly of Triplophysa tibetana, a fish adapted to the harsh high-altitude environment of the Tibetan Plateau.</title>
        <authorList>
            <person name="Yang X."/>
            <person name="Liu H."/>
            <person name="Ma Z."/>
            <person name="Zou Y."/>
            <person name="Zou M."/>
            <person name="Mao Y."/>
            <person name="Li X."/>
            <person name="Wang H."/>
            <person name="Chen T."/>
            <person name="Wang W."/>
            <person name="Yang R."/>
        </authorList>
    </citation>
    <scope>NUCLEOTIDE SEQUENCE [LARGE SCALE GENOMIC DNA]</scope>
    <source>
        <strain evidence="2">TTIB1903HZAU</strain>
        <tissue evidence="2">Muscle</tissue>
    </source>
</reference>
<dbReference type="AlphaFoldDB" id="A0A5A9NLX1"/>
<feature type="region of interest" description="Disordered" evidence="1">
    <location>
        <begin position="201"/>
        <end position="241"/>
    </location>
</feature>
<name>A0A5A9NLX1_9TELE</name>
<dbReference type="EMBL" id="SOYY01000016">
    <property type="protein sequence ID" value="KAA0710423.1"/>
    <property type="molecule type" value="Genomic_DNA"/>
</dbReference>
<evidence type="ECO:0000313" key="3">
    <source>
        <dbReference type="Proteomes" id="UP000324632"/>
    </source>
</evidence>
<evidence type="ECO:0000313" key="2">
    <source>
        <dbReference type="EMBL" id="KAA0710423.1"/>
    </source>
</evidence>
<accession>A0A5A9NLX1</accession>